<dbReference type="Gene3D" id="1.25.40.340">
    <property type="match status" value="1"/>
</dbReference>
<dbReference type="Pfam" id="PF02734">
    <property type="entry name" value="Dak2"/>
    <property type="match status" value="1"/>
</dbReference>
<evidence type="ECO:0000313" key="5">
    <source>
        <dbReference type="Proteomes" id="UP001156882"/>
    </source>
</evidence>
<protein>
    <submittedName>
        <fullName evidence="4">Dihydroxyacetone kinase subunit L</fullName>
    </submittedName>
</protein>
<name>A0ABQ6CQQ7_9HYPH</name>
<comment type="caution">
    <text evidence="4">The sequence shown here is derived from an EMBL/GenBank/DDBJ whole genome shotgun (WGS) entry which is preliminary data.</text>
</comment>
<gene>
    <name evidence="4" type="ORF">GCM10007874_51010</name>
</gene>
<dbReference type="SUPFAM" id="SSF101473">
    <property type="entry name" value="DhaL-like"/>
    <property type="match status" value="1"/>
</dbReference>
<reference evidence="5" key="1">
    <citation type="journal article" date="2019" name="Int. J. Syst. Evol. Microbiol.">
        <title>The Global Catalogue of Microorganisms (GCM) 10K type strain sequencing project: providing services to taxonomists for standard genome sequencing and annotation.</title>
        <authorList>
            <consortium name="The Broad Institute Genomics Platform"/>
            <consortium name="The Broad Institute Genome Sequencing Center for Infectious Disease"/>
            <person name="Wu L."/>
            <person name="Ma J."/>
        </authorList>
    </citation>
    <scope>NUCLEOTIDE SEQUENCE [LARGE SCALE GENOMIC DNA]</scope>
    <source>
        <strain evidence="5">NBRC 101365</strain>
    </source>
</reference>
<dbReference type="SMART" id="SM01120">
    <property type="entry name" value="Dak2"/>
    <property type="match status" value="1"/>
</dbReference>
<accession>A0ABQ6CQQ7</accession>
<feature type="domain" description="DhaL" evidence="3">
    <location>
        <begin position="15"/>
        <end position="217"/>
    </location>
</feature>
<evidence type="ECO:0000256" key="1">
    <source>
        <dbReference type="ARBA" id="ARBA00022679"/>
    </source>
</evidence>
<dbReference type="PANTHER" id="PTHR28629">
    <property type="entry name" value="TRIOKINASE/FMN CYCLASE"/>
    <property type="match status" value="1"/>
</dbReference>
<dbReference type="EMBL" id="BSPC01000058">
    <property type="protein sequence ID" value="GLS22084.1"/>
    <property type="molecule type" value="Genomic_DNA"/>
</dbReference>
<dbReference type="NCBIfam" id="TIGR02365">
    <property type="entry name" value="dha_L_ycgS"/>
    <property type="match status" value="1"/>
</dbReference>
<dbReference type="PROSITE" id="PS51480">
    <property type="entry name" value="DHAL"/>
    <property type="match status" value="1"/>
</dbReference>
<organism evidence="4 5">
    <name type="scientific">Labrys miyagiensis</name>
    <dbReference type="NCBI Taxonomy" id="346912"/>
    <lineage>
        <taxon>Bacteria</taxon>
        <taxon>Pseudomonadati</taxon>
        <taxon>Pseudomonadota</taxon>
        <taxon>Alphaproteobacteria</taxon>
        <taxon>Hyphomicrobiales</taxon>
        <taxon>Xanthobacteraceae</taxon>
        <taxon>Labrys</taxon>
    </lineage>
</organism>
<keyword evidence="2 4" id="KW-0418">Kinase</keyword>
<dbReference type="InterPro" id="IPR036117">
    <property type="entry name" value="DhaL_dom_sf"/>
</dbReference>
<evidence type="ECO:0000313" key="4">
    <source>
        <dbReference type="EMBL" id="GLS22084.1"/>
    </source>
</evidence>
<evidence type="ECO:0000259" key="3">
    <source>
        <dbReference type="PROSITE" id="PS51480"/>
    </source>
</evidence>
<dbReference type="InterPro" id="IPR004007">
    <property type="entry name" value="DhaL_dom"/>
</dbReference>
<dbReference type="GO" id="GO:0016301">
    <property type="term" value="F:kinase activity"/>
    <property type="evidence" value="ECO:0007669"/>
    <property type="project" value="UniProtKB-KW"/>
</dbReference>
<dbReference type="PANTHER" id="PTHR28629:SF4">
    <property type="entry name" value="TRIOKINASE_FMN CYCLASE"/>
    <property type="match status" value="1"/>
</dbReference>
<dbReference type="Proteomes" id="UP001156882">
    <property type="component" value="Unassembled WGS sequence"/>
</dbReference>
<dbReference type="InterPro" id="IPR050861">
    <property type="entry name" value="Dihydroxyacetone_Kinase"/>
</dbReference>
<proteinExistence type="predicted"/>
<dbReference type="InterPro" id="IPR012737">
    <property type="entry name" value="DhaK_L_YcgS"/>
</dbReference>
<sequence length="221" mass="22478">MPLPRTEAMTEFTTARLIQMFNAIARAIEADKDRLSALDGAIGDADHGVTMDMGFAAVTQALAGLDPVTTEPTQVFNTAAKSFLNAVGASSGPLYATAFMRAGAAVKGRASLDRDAMVAATAAMAQGIQDRGKAEPGEKTMVDAWLPAAEALQAAAVEGQSLQACLRAAAKAAEQGAEATKAMLASKGRASRLGERVLGHMDPGAASAVVILDAMAASATA</sequence>
<keyword evidence="1" id="KW-0808">Transferase</keyword>
<keyword evidence="5" id="KW-1185">Reference proteome</keyword>
<evidence type="ECO:0000256" key="2">
    <source>
        <dbReference type="ARBA" id="ARBA00022777"/>
    </source>
</evidence>